<keyword evidence="3" id="KW-1185">Reference proteome</keyword>
<organism evidence="2 3">
    <name type="scientific">Thiothrix nivea (strain ATCC 35100 / DSM 5205 / JP2)</name>
    <dbReference type="NCBI Taxonomy" id="870187"/>
    <lineage>
        <taxon>Bacteria</taxon>
        <taxon>Pseudomonadati</taxon>
        <taxon>Pseudomonadota</taxon>
        <taxon>Gammaproteobacteria</taxon>
        <taxon>Thiotrichales</taxon>
        <taxon>Thiotrichaceae</taxon>
        <taxon>Thiothrix</taxon>
    </lineage>
</organism>
<keyword evidence="1" id="KW-0732">Signal</keyword>
<dbReference type="OrthoDB" id="70361at2"/>
<feature type="signal peptide" evidence="1">
    <location>
        <begin position="1"/>
        <end position="25"/>
    </location>
</feature>
<accession>A0A656HGH6</accession>
<name>A0A656HGH6_THINJ</name>
<evidence type="ECO:0000313" key="2">
    <source>
        <dbReference type="EMBL" id="EIJ36008.1"/>
    </source>
</evidence>
<gene>
    <name evidence="2" type="ORF">Thini_3498</name>
</gene>
<dbReference type="RefSeq" id="WP_002709901.1">
    <property type="nucleotide sequence ID" value="NZ_JH651384.1"/>
</dbReference>
<dbReference type="EMBL" id="JH651384">
    <property type="protein sequence ID" value="EIJ36008.1"/>
    <property type="molecule type" value="Genomic_DNA"/>
</dbReference>
<proteinExistence type="predicted"/>
<dbReference type="Proteomes" id="UP000005317">
    <property type="component" value="Unassembled WGS sequence"/>
</dbReference>
<dbReference type="AlphaFoldDB" id="A0A656HGH6"/>
<reference evidence="3" key="1">
    <citation type="journal article" date="2011" name="Stand. Genomic Sci.">
        <title>Genome sequence of the filamentous, gliding Thiothrix nivea neotype strain (JP2(T)).</title>
        <authorList>
            <person name="Lapidus A."/>
            <person name="Nolan M."/>
            <person name="Lucas S."/>
            <person name="Glavina Del Rio T."/>
            <person name="Tice H."/>
            <person name="Cheng J.F."/>
            <person name="Tapia R."/>
            <person name="Han C."/>
            <person name="Goodwin L."/>
            <person name="Pitluck S."/>
            <person name="Liolios K."/>
            <person name="Pagani I."/>
            <person name="Ivanova N."/>
            <person name="Huntemann M."/>
            <person name="Mavromatis K."/>
            <person name="Mikhailova N."/>
            <person name="Pati A."/>
            <person name="Chen A."/>
            <person name="Palaniappan K."/>
            <person name="Land M."/>
            <person name="Brambilla E.M."/>
            <person name="Rohde M."/>
            <person name="Abt B."/>
            <person name="Verbarg S."/>
            <person name="Goker M."/>
            <person name="Bristow J."/>
            <person name="Eisen J.A."/>
            <person name="Markowitz V."/>
            <person name="Hugenholtz P."/>
            <person name="Kyrpides N.C."/>
            <person name="Klenk H.P."/>
            <person name="Woyke T."/>
        </authorList>
    </citation>
    <scope>NUCLEOTIDE SEQUENCE [LARGE SCALE GENOMIC DNA]</scope>
    <source>
        <strain evidence="3">ATCC 35100 / DSM 5205 / JP2</strain>
    </source>
</reference>
<evidence type="ECO:0000313" key="3">
    <source>
        <dbReference type="Proteomes" id="UP000005317"/>
    </source>
</evidence>
<evidence type="ECO:0008006" key="4">
    <source>
        <dbReference type="Google" id="ProtNLM"/>
    </source>
</evidence>
<sequence length="186" mass="20058" precursor="true">MKAIIPHLMGALVYVLALPAGAASAKIDSVYTSLDTQDCTTLQADEAEVGYYKGRCPGAGGYQLDLIEGDLRQTLNVLRPAGKEFPLELWSTVSSGFSSLGSKAEWRVKKEGKKIIPIALIVRYNVSENLEKPDKTTSYLVVSKMTADEICVTDVVKPVKNANQKARDLADVAISKPCLGTGDVRP</sequence>
<evidence type="ECO:0000256" key="1">
    <source>
        <dbReference type="SAM" id="SignalP"/>
    </source>
</evidence>
<protein>
    <recommendedName>
        <fullName evidence="4">Secreted protein</fullName>
    </recommendedName>
</protein>
<feature type="chain" id="PRO_5025004212" description="Secreted protein" evidence="1">
    <location>
        <begin position="26"/>
        <end position="186"/>
    </location>
</feature>